<proteinExistence type="predicted"/>
<evidence type="ECO:0000313" key="1">
    <source>
        <dbReference type="EMBL" id="PIO24974.1"/>
    </source>
</evidence>
<evidence type="ECO:0000313" key="2">
    <source>
        <dbReference type="Proteomes" id="UP000228934"/>
    </source>
</evidence>
<feature type="non-terminal residue" evidence="1">
    <location>
        <position position="1"/>
    </location>
</feature>
<dbReference type="Proteomes" id="UP000228934">
    <property type="component" value="Unassembled WGS sequence"/>
</dbReference>
<protein>
    <submittedName>
        <fullName evidence="1">Uncharacterized protein</fullName>
    </submittedName>
</protein>
<dbReference type="EMBL" id="KV949504">
    <property type="protein sequence ID" value="PIO24974.1"/>
    <property type="molecule type" value="Genomic_DNA"/>
</dbReference>
<keyword evidence="2" id="KW-1185">Reference proteome</keyword>
<sequence length="142" mass="15438">PCTPSHFSTDTCSGFLVFAHPLLGSHTFSFVMGYLNHSYLCTLLSYFLSLFPPSLSTFHSTHSLSHLLFSFLVFVPSPGPRHLSPLGGPCRCSGHSVGRGRWSFWSVLSASTPGETQCTRTNIAPCMGYHSPMHPVDTASDS</sequence>
<gene>
    <name evidence="1" type="ORF">AB205_0082160</name>
</gene>
<reference evidence="2" key="1">
    <citation type="journal article" date="2017" name="Nat. Commun.">
        <title>The North American bullfrog draft genome provides insight into hormonal regulation of long noncoding RNA.</title>
        <authorList>
            <person name="Hammond S.A."/>
            <person name="Warren R.L."/>
            <person name="Vandervalk B.P."/>
            <person name="Kucuk E."/>
            <person name="Khan H."/>
            <person name="Gibb E.A."/>
            <person name="Pandoh P."/>
            <person name="Kirk H."/>
            <person name="Zhao Y."/>
            <person name="Jones M."/>
            <person name="Mungall A.J."/>
            <person name="Coope R."/>
            <person name="Pleasance S."/>
            <person name="Moore R.A."/>
            <person name="Holt R.A."/>
            <person name="Round J.M."/>
            <person name="Ohora S."/>
            <person name="Walle B.V."/>
            <person name="Veldhoen N."/>
            <person name="Helbing C.C."/>
            <person name="Birol I."/>
        </authorList>
    </citation>
    <scope>NUCLEOTIDE SEQUENCE [LARGE SCALE GENOMIC DNA]</scope>
</reference>
<organism evidence="1 2">
    <name type="scientific">Aquarana catesbeiana</name>
    <name type="common">American bullfrog</name>
    <name type="synonym">Rana catesbeiana</name>
    <dbReference type="NCBI Taxonomy" id="8400"/>
    <lineage>
        <taxon>Eukaryota</taxon>
        <taxon>Metazoa</taxon>
        <taxon>Chordata</taxon>
        <taxon>Craniata</taxon>
        <taxon>Vertebrata</taxon>
        <taxon>Euteleostomi</taxon>
        <taxon>Amphibia</taxon>
        <taxon>Batrachia</taxon>
        <taxon>Anura</taxon>
        <taxon>Neobatrachia</taxon>
        <taxon>Ranoidea</taxon>
        <taxon>Ranidae</taxon>
        <taxon>Aquarana</taxon>
    </lineage>
</organism>
<name>A0A2G9RAV9_AQUCT</name>
<accession>A0A2G9RAV9</accession>
<dbReference type="AlphaFoldDB" id="A0A2G9RAV9"/>